<dbReference type="SMART" id="SM01230">
    <property type="entry name" value="Gln-synt_C"/>
    <property type="match status" value="1"/>
</dbReference>
<reference evidence="7 8" key="1">
    <citation type="submission" date="2018-08" db="EMBL/GenBank/DDBJ databases">
        <title>Draft genome sequences of two Aspergillus turcosus clinical strains isolated from bronchoalveolar lavage fluid: one azole-susceptible and the other azole-resistant.</title>
        <authorList>
            <person name="Parent-Michaud M."/>
            <person name="Dufresne P.J."/>
            <person name="Fournier E."/>
            <person name="Martineau C."/>
            <person name="Moreira S."/>
            <person name="Perkins V."/>
            <person name="De Repentigny L."/>
            <person name="Dufresne S.F."/>
        </authorList>
    </citation>
    <scope>NUCLEOTIDE SEQUENCE [LARGE SCALE GENOMIC DNA]</scope>
    <source>
        <strain evidence="7">HMR AF 1038</strain>
    </source>
</reference>
<evidence type="ECO:0000313" key="8">
    <source>
        <dbReference type="Proteomes" id="UP000215289"/>
    </source>
</evidence>
<feature type="domain" description="GS catalytic" evidence="6">
    <location>
        <begin position="141"/>
        <end position="462"/>
    </location>
</feature>
<feature type="region of interest" description="Disordered" evidence="5">
    <location>
        <begin position="1"/>
        <end position="24"/>
    </location>
</feature>
<dbReference type="PANTHER" id="PTHR43785">
    <property type="entry name" value="GAMMA-GLUTAMYLPUTRESCINE SYNTHETASE"/>
    <property type="match status" value="1"/>
</dbReference>
<dbReference type="Pfam" id="PF00120">
    <property type="entry name" value="Gln-synt_C"/>
    <property type="match status" value="1"/>
</dbReference>
<gene>
    <name evidence="7" type="ORF">CFD26_108864</name>
</gene>
<dbReference type="SUPFAM" id="SSF55931">
    <property type="entry name" value="Glutamine synthetase/guanido kinase"/>
    <property type="match status" value="1"/>
</dbReference>
<feature type="compositionally biased region" description="Low complexity" evidence="5">
    <location>
        <begin position="1"/>
        <end position="14"/>
    </location>
</feature>
<accession>A0A421DHH5</accession>
<evidence type="ECO:0000256" key="3">
    <source>
        <dbReference type="PROSITE-ProRule" id="PRU01331"/>
    </source>
</evidence>
<dbReference type="PROSITE" id="PS51987">
    <property type="entry name" value="GS_CATALYTIC"/>
    <property type="match status" value="1"/>
</dbReference>
<keyword evidence="8" id="KW-1185">Reference proteome</keyword>
<dbReference type="InterPro" id="IPR036651">
    <property type="entry name" value="Gln_synt_N_sf"/>
</dbReference>
<keyword evidence="2" id="KW-0436">Ligase</keyword>
<evidence type="ECO:0000259" key="6">
    <source>
        <dbReference type="PROSITE" id="PS51987"/>
    </source>
</evidence>
<protein>
    <recommendedName>
        <fullName evidence="1">Glutamine synthetase</fullName>
    </recommendedName>
</protein>
<dbReference type="PANTHER" id="PTHR43785:SF2">
    <property type="entry name" value="TYPE-1 GLUTAMINE SYNTHETASE 1"/>
    <property type="match status" value="1"/>
</dbReference>
<dbReference type="GO" id="GO:0004356">
    <property type="term" value="F:glutamine synthetase activity"/>
    <property type="evidence" value="ECO:0007669"/>
    <property type="project" value="InterPro"/>
</dbReference>
<evidence type="ECO:0000256" key="1">
    <source>
        <dbReference type="ARBA" id="ARBA00021364"/>
    </source>
</evidence>
<evidence type="ECO:0000256" key="4">
    <source>
        <dbReference type="RuleBase" id="RU000384"/>
    </source>
</evidence>
<evidence type="ECO:0000256" key="5">
    <source>
        <dbReference type="SAM" id="MobiDB-lite"/>
    </source>
</evidence>
<dbReference type="Proteomes" id="UP000215289">
    <property type="component" value="Unassembled WGS sequence"/>
</dbReference>
<sequence>MATSTTTPVPGSPSKIPGQGSHRGQSLVEEFLHTHPDVQFIRYQWVDLSGILRARCLPKSHTLKLACTGQPLRCAPITVQALADNSLMPNIPRSGVHELHPDWTSLRTLGSGSSAVYAAVMCSLVEKLPQNGNKPDSSICPRTALKEILDLARHQWGVQFLVGFEVELVILRDNKTKMDGDPPFVPLCSGPGHYCVASMRDPAFQYLQECVSELINAGVGVHDFHVECTTGQFEIALMPLPPMQAVDELVRVHDMVKTTVSRHGYTATMVPKLPGLRQGSGQHIHVSLSPTEHEDHFLAGILSHLPGICAVTMPYAKSYSRIGKLEAGEWADWGTENRDVAVRKVESGHWEIRCADASANMYLALATILAAGLLGIQDRQTLRLPDASSVSDGTDADSVEVPEKLPRTFGDALQLLQASLPRLGEILQSDLLTRYVALKHVESTQMAQLDQEEVDRLMVTFF</sequence>
<dbReference type="Gene3D" id="3.30.590.10">
    <property type="entry name" value="Glutamine synthetase/guanido kinase, catalytic domain"/>
    <property type="match status" value="1"/>
</dbReference>
<dbReference type="EMBL" id="NIDN02000004">
    <property type="protein sequence ID" value="RLM01573.1"/>
    <property type="molecule type" value="Genomic_DNA"/>
</dbReference>
<dbReference type="AlphaFoldDB" id="A0A421DHH5"/>
<evidence type="ECO:0000256" key="2">
    <source>
        <dbReference type="ARBA" id="ARBA00022598"/>
    </source>
</evidence>
<name>A0A421DHH5_9EURO</name>
<dbReference type="InterPro" id="IPR014746">
    <property type="entry name" value="Gln_synth/guanido_kin_cat_dom"/>
</dbReference>
<dbReference type="InterPro" id="IPR008146">
    <property type="entry name" value="Gln_synth_cat_dom"/>
</dbReference>
<dbReference type="GO" id="GO:0006542">
    <property type="term" value="P:glutamine biosynthetic process"/>
    <property type="evidence" value="ECO:0007669"/>
    <property type="project" value="InterPro"/>
</dbReference>
<proteinExistence type="inferred from homology"/>
<dbReference type="STRING" id="1245748.A0A421DHH5"/>
<evidence type="ECO:0000313" key="7">
    <source>
        <dbReference type="EMBL" id="RLM01573.1"/>
    </source>
</evidence>
<dbReference type="Gene3D" id="3.10.20.70">
    <property type="entry name" value="Glutamine synthetase, N-terminal domain"/>
    <property type="match status" value="1"/>
</dbReference>
<comment type="caution">
    <text evidence="7">The sequence shown here is derived from an EMBL/GenBank/DDBJ whole genome shotgun (WGS) entry which is preliminary data.</text>
</comment>
<organism evidence="7 8">
    <name type="scientific">Aspergillus turcosus</name>
    <dbReference type="NCBI Taxonomy" id="1245748"/>
    <lineage>
        <taxon>Eukaryota</taxon>
        <taxon>Fungi</taxon>
        <taxon>Dikarya</taxon>
        <taxon>Ascomycota</taxon>
        <taxon>Pezizomycotina</taxon>
        <taxon>Eurotiomycetes</taxon>
        <taxon>Eurotiomycetidae</taxon>
        <taxon>Eurotiales</taxon>
        <taxon>Aspergillaceae</taxon>
        <taxon>Aspergillus</taxon>
        <taxon>Aspergillus subgen. Fumigati</taxon>
    </lineage>
</organism>
<dbReference type="OrthoDB" id="3364440at2759"/>
<comment type="similarity">
    <text evidence="3 4">Belongs to the glutamine synthetase family.</text>
</comment>